<dbReference type="Pfam" id="PF12864">
    <property type="entry name" value="DUF3822"/>
    <property type="match status" value="1"/>
</dbReference>
<dbReference type="Proteomes" id="UP000679220">
    <property type="component" value="Unassembled WGS sequence"/>
</dbReference>
<reference evidence="1" key="1">
    <citation type="journal article" date="2018" name="Int. J. Syst. Evol. Microbiol.">
        <title>Carboxylicivirga sediminis sp. nov., isolated from coastal sediment.</title>
        <authorList>
            <person name="Wang F.Q."/>
            <person name="Ren L.H."/>
            <person name="Zou R.J."/>
            <person name="Sun Y.Z."/>
            <person name="Liu X.J."/>
            <person name="Jiang F."/>
            <person name="Liu L.J."/>
        </authorList>
    </citation>
    <scope>NUCLEOTIDE SEQUENCE</scope>
    <source>
        <strain evidence="1">JR1</strain>
    </source>
</reference>
<accession>A0A941F375</accession>
<protein>
    <submittedName>
        <fullName evidence="1">DUF3822 family protein</fullName>
    </submittedName>
</protein>
<dbReference type="EMBL" id="JAGTAR010000008">
    <property type="protein sequence ID" value="MBR8535283.1"/>
    <property type="molecule type" value="Genomic_DNA"/>
</dbReference>
<evidence type="ECO:0000313" key="2">
    <source>
        <dbReference type="Proteomes" id="UP000679220"/>
    </source>
</evidence>
<sequence>MTKTYVVDPSFDASITTSYFLSIRSSSGGLSFCVLDPVTNTYIAFANIPFVDTSKDNIKTQEVLLKEELLQLPYKKVFFLYESAKATLVPTALYDSGRHAELYSLNHSKEEAPIELVAQKIKMADAWNLFSIPQFMYHLVKTQFESIEFYQHYSPFIEACLIASQQRKQETVMHIGIHDKFFDVLVIRDRKMALCNSYAYSNINDFLYFVLFTFEQLKLEADKTNVIVHGLSDKQNPLYKELKNYLRQAKTTAPTPHFKFSHGMRIKESDKLLFHNLFNLAICV</sequence>
<proteinExistence type="predicted"/>
<organism evidence="1 2">
    <name type="scientific">Carboxylicivirga sediminis</name>
    <dbReference type="NCBI Taxonomy" id="2006564"/>
    <lineage>
        <taxon>Bacteria</taxon>
        <taxon>Pseudomonadati</taxon>
        <taxon>Bacteroidota</taxon>
        <taxon>Bacteroidia</taxon>
        <taxon>Marinilabiliales</taxon>
        <taxon>Marinilabiliaceae</taxon>
        <taxon>Carboxylicivirga</taxon>
    </lineage>
</organism>
<dbReference type="Gene3D" id="3.30.420.260">
    <property type="match status" value="1"/>
</dbReference>
<dbReference type="Gene3D" id="3.30.420.250">
    <property type="match status" value="1"/>
</dbReference>
<dbReference type="AlphaFoldDB" id="A0A941F375"/>
<reference evidence="1" key="2">
    <citation type="submission" date="2021-04" db="EMBL/GenBank/DDBJ databases">
        <authorList>
            <person name="Zhang T."/>
            <person name="Zhang Y."/>
            <person name="Lu D."/>
            <person name="Zuo D."/>
            <person name="Du Z."/>
        </authorList>
    </citation>
    <scope>NUCLEOTIDE SEQUENCE</scope>
    <source>
        <strain evidence="1">JR1</strain>
    </source>
</reference>
<dbReference type="RefSeq" id="WP_212189187.1">
    <property type="nucleotide sequence ID" value="NZ_JAGTAR010000008.1"/>
</dbReference>
<gene>
    <name evidence="1" type="ORF">KDU71_06910</name>
</gene>
<dbReference type="InterPro" id="IPR024213">
    <property type="entry name" value="DUF3822"/>
</dbReference>
<comment type="caution">
    <text evidence="1">The sequence shown here is derived from an EMBL/GenBank/DDBJ whole genome shotgun (WGS) entry which is preliminary data.</text>
</comment>
<dbReference type="CDD" id="cd24013">
    <property type="entry name" value="ASKHA_ATPase_BT3980-like"/>
    <property type="match status" value="1"/>
</dbReference>
<evidence type="ECO:0000313" key="1">
    <source>
        <dbReference type="EMBL" id="MBR8535283.1"/>
    </source>
</evidence>
<keyword evidence="2" id="KW-1185">Reference proteome</keyword>
<name>A0A941F375_9BACT</name>